<dbReference type="Proteomes" id="UP001352852">
    <property type="component" value="Unassembled WGS sequence"/>
</dbReference>
<accession>A0ABU7D1V7</accession>
<feature type="region of interest" description="Disordered" evidence="1">
    <location>
        <begin position="72"/>
        <end position="97"/>
    </location>
</feature>
<organism evidence="2 3">
    <name type="scientific">Characodon lateralis</name>
    <dbReference type="NCBI Taxonomy" id="208331"/>
    <lineage>
        <taxon>Eukaryota</taxon>
        <taxon>Metazoa</taxon>
        <taxon>Chordata</taxon>
        <taxon>Craniata</taxon>
        <taxon>Vertebrata</taxon>
        <taxon>Euteleostomi</taxon>
        <taxon>Actinopterygii</taxon>
        <taxon>Neopterygii</taxon>
        <taxon>Teleostei</taxon>
        <taxon>Neoteleostei</taxon>
        <taxon>Acanthomorphata</taxon>
        <taxon>Ovalentaria</taxon>
        <taxon>Atherinomorphae</taxon>
        <taxon>Cyprinodontiformes</taxon>
        <taxon>Goodeidae</taxon>
        <taxon>Characodon</taxon>
    </lineage>
</organism>
<keyword evidence="3" id="KW-1185">Reference proteome</keyword>
<name>A0ABU7D1V7_9TELE</name>
<gene>
    <name evidence="2" type="ORF">CHARACLAT_017327</name>
</gene>
<protein>
    <submittedName>
        <fullName evidence="2">Uncharacterized protein</fullName>
    </submittedName>
</protein>
<reference evidence="2 3" key="1">
    <citation type="submission" date="2021-06" db="EMBL/GenBank/DDBJ databases">
        <authorList>
            <person name="Palmer J.M."/>
        </authorList>
    </citation>
    <scope>NUCLEOTIDE SEQUENCE [LARGE SCALE GENOMIC DNA]</scope>
    <source>
        <strain evidence="2 3">CL_MEX2019</strain>
        <tissue evidence="2">Muscle</tissue>
    </source>
</reference>
<proteinExistence type="predicted"/>
<dbReference type="EMBL" id="JAHUTJ010009646">
    <property type="protein sequence ID" value="MED6267955.1"/>
    <property type="molecule type" value="Genomic_DNA"/>
</dbReference>
<evidence type="ECO:0000313" key="3">
    <source>
        <dbReference type="Proteomes" id="UP001352852"/>
    </source>
</evidence>
<evidence type="ECO:0000313" key="2">
    <source>
        <dbReference type="EMBL" id="MED6267955.1"/>
    </source>
</evidence>
<evidence type="ECO:0000256" key="1">
    <source>
        <dbReference type="SAM" id="MobiDB-lite"/>
    </source>
</evidence>
<sequence length="254" mass="27626">VILDLKGSDFNYTYQTPPASPSNMSRRSSISSYQCGSVRHVPSLDSISCAVDGVHLQPSSPYLLYGCDESGRSLSEGNSPSRLSRRGSRGRYGSTADYGRHVSRRDMTTDAVGSTNQLASAGGPENGLLAPPHNTCVHQGERARAMSASGKSCSARDQLMLGGLNSDAPRSSRDSLHCSSGYSTQTTTPSCSEDTIHTHSEFHIQLLGPKVSSMLKTSLNLNWTYCRKSRTITGCSSCMNLLFFTWLGCYRYYY</sequence>
<comment type="caution">
    <text evidence="2">The sequence shown here is derived from an EMBL/GenBank/DDBJ whole genome shotgun (WGS) entry which is preliminary data.</text>
</comment>
<feature type="non-terminal residue" evidence="2">
    <location>
        <position position="1"/>
    </location>
</feature>